<reference evidence="15" key="2">
    <citation type="submission" date="2018-03" db="EMBL/GenBank/DDBJ databases">
        <title>The Triticum urartu genome reveals the dynamic nature of wheat genome evolution.</title>
        <authorList>
            <person name="Ling H."/>
            <person name="Ma B."/>
            <person name="Shi X."/>
            <person name="Liu H."/>
            <person name="Dong L."/>
            <person name="Sun H."/>
            <person name="Cao Y."/>
            <person name="Gao Q."/>
            <person name="Zheng S."/>
            <person name="Li Y."/>
            <person name="Yu Y."/>
            <person name="Du H."/>
            <person name="Qi M."/>
            <person name="Li Y."/>
            <person name="Yu H."/>
            <person name="Cui Y."/>
            <person name="Wang N."/>
            <person name="Chen C."/>
            <person name="Wu H."/>
            <person name="Zhao Y."/>
            <person name="Zhang J."/>
            <person name="Li Y."/>
            <person name="Zhou W."/>
            <person name="Zhang B."/>
            <person name="Hu W."/>
            <person name="Eijk M."/>
            <person name="Tang J."/>
            <person name="Witsenboer H."/>
            <person name="Zhao S."/>
            <person name="Li Z."/>
            <person name="Zhang A."/>
            <person name="Wang D."/>
            <person name="Liang C."/>
        </authorList>
    </citation>
    <scope>NUCLEOTIDE SEQUENCE [LARGE SCALE GENOMIC DNA]</scope>
    <source>
        <strain evidence="15">cv. G1812</strain>
    </source>
</reference>
<reference evidence="15" key="3">
    <citation type="submission" date="2022-06" db="UniProtKB">
        <authorList>
            <consortium name="EnsemblPlants"/>
        </authorList>
    </citation>
    <scope>IDENTIFICATION</scope>
</reference>
<dbReference type="Gramene" id="TuG1812G0200005892.01.T01">
    <property type="protein sequence ID" value="TuG1812G0200005892.01.T01"/>
    <property type="gene ID" value="TuG1812G0200005892.01"/>
</dbReference>
<keyword evidence="5" id="KW-0808">Transferase</keyword>
<keyword evidence="6 14" id="KW-0812">Transmembrane</keyword>
<dbReference type="GO" id="GO:0010276">
    <property type="term" value="F:phytol kinase activity"/>
    <property type="evidence" value="ECO:0007669"/>
    <property type="project" value="UniProtKB-EC"/>
</dbReference>
<comment type="similarity">
    <text evidence="2">Belongs to the polyprenol kinase family.</text>
</comment>
<evidence type="ECO:0000256" key="3">
    <source>
        <dbReference type="ARBA" id="ARBA00022528"/>
    </source>
</evidence>
<keyword evidence="9 14" id="KW-1133">Transmembrane helix</keyword>
<dbReference type="GO" id="GO:0010189">
    <property type="term" value="P:vitamin E biosynthetic process"/>
    <property type="evidence" value="ECO:0007669"/>
    <property type="project" value="TreeGrafter"/>
</dbReference>
<dbReference type="EC" id="2.7.1.182" evidence="12"/>
<evidence type="ECO:0000256" key="6">
    <source>
        <dbReference type="ARBA" id="ARBA00022692"/>
    </source>
</evidence>
<dbReference type="Proteomes" id="UP000015106">
    <property type="component" value="Chromosome 2"/>
</dbReference>
<evidence type="ECO:0000256" key="11">
    <source>
        <dbReference type="ARBA" id="ARBA00024015"/>
    </source>
</evidence>
<dbReference type="AlphaFoldDB" id="A0A8R7TNJ1"/>
<evidence type="ECO:0000256" key="2">
    <source>
        <dbReference type="ARBA" id="ARBA00010794"/>
    </source>
</evidence>
<organism evidence="15 16">
    <name type="scientific">Triticum urartu</name>
    <name type="common">Red wild einkorn</name>
    <name type="synonym">Crithodium urartu</name>
    <dbReference type="NCBI Taxonomy" id="4572"/>
    <lineage>
        <taxon>Eukaryota</taxon>
        <taxon>Viridiplantae</taxon>
        <taxon>Streptophyta</taxon>
        <taxon>Embryophyta</taxon>
        <taxon>Tracheophyta</taxon>
        <taxon>Spermatophyta</taxon>
        <taxon>Magnoliopsida</taxon>
        <taxon>Liliopsida</taxon>
        <taxon>Poales</taxon>
        <taxon>Poaceae</taxon>
        <taxon>BOP clade</taxon>
        <taxon>Pooideae</taxon>
        <taxon>Triticodae</taxon>
        <taxon>Triticeae</taxon>
        <taxon>Triticinae</taxon>
        <taxon>Triticum</taxon>
    </lineage>
</organism>
<keyword evidence="3" id="KW-0150">Chloroplast</keyword>
<evidence type="ECO:0000256" key="1">
    <source>
        <dbReference type="ARBA" id="ARBA00004508"/>
    </source>
</evidence>
<dbReference type="GO" id="GO:0031969">
    <property type="term" value="C:chloroplast membrane"/>
    <property type="evidence" value="ECO:0007669"/>
    <property type="project" value="UniProtKB-SubCell"/>
</dbReference>
<feature type="transmembrane region" description="Helical" evidence="14">
    <location>
        <begin position="89"/>
        <end position="112"/>
    </location>
</feature>
<protein>
    <recommendedName>
        <fullName evidence="12">phytol kinase</fullName>
        <ecNumber evidence="12">2.7.1.182</ecNumber>
    </recommendedName>
</protein>
<feature type="transmembrane region" description="Helical" evidence="14">
    <location>
        <begin position="29"/>
        <end position="52"/>
    </location>
</feature>
<proteinExistence type="inferred from homology"/>
<reference evidence="16" key="1">
    <citation type="journal article" date="2013" name="Nature">
        <title>Draft genome of the wheat A-genome progenitor Triticum urartu.</title>
        <authorList>
            <person name="Ling H.Q."/>
            <person name="Zhao S."/>
            <person name="Liu D."/>
            <person name="Wang J."/>
            <person name="Sun H."/>
            <person name="Zhang C."/>
            <person name="Fan H."/>
            <person name="Li D."/>
            <person name="Dong L."/>
            <person name="Tao Y."/>
            <person name="Gao C."/>
            <person name="Wu H."/>
            <person name="Li Y."/>
            <person name="Cui Y."/>
            <person name="Guo X."/>
            <person name="Zheng S."/>
            <person name="Wang B."/>
            <person name="Yu K."/>
            <person name="Liang Q."/>
            <person name="Yang W."/>
            <person name="Lou X."/>
            <person name="Chen J."/>
            <person name="Feng M."/>
            <person name="Jian J."/>
            <person name="Zhang X."/>
            <person name="Luo G."/>
            <person name="Jiang Y."/>
            <person name="Liu J."/>
            <person name="Wang Z."/>
            <person name="Sha Y."/>
            <person name="Zhang B."/>
            <person name="Wu H."/>
            <person name="Tang D."/>
            <person name="Shen Q."/>
            <person name="Xue P."/>
            <person name="Zou S."/>
            <person name="Wang X."/>
            <person name="Liu X."/>
            <person name="Wang F."/>
            <person name="Yang Y."/>
            <person name="An X."/>
            <person name="Dong Z."/>
            <person name="Zhang K."/>
            <person name="Zhang X."/>
            <person name="Luo M.C."/>
            <person name="Dvorak J."/>
            <person name="Tong Y."/>
            <person name="Wang J."/>
            <person name="Yang H."/>
            <person name="Li Z."/>
            <person name="Wang D."/>
            <person name="Zhang A."/>
            <person name="Wang J."/>
        </authorList>
    </citation>
    <scope>NUCLEOTIDE SEQUENCE</scope>
    <source>
        <strain evidence="16">cv. G1812</strain>
    </source>
</reference>
<evidence type="ECO:0000256" key="13">
    <source>
        <dbReference type="ARBA" id="ARBA00048889"/>
    </source>
</evidence>
<keyword evidence="10 14" id="KW-0472">Membrane</keyword>
<evidence type="ECO:0000313" key="16">
    <source>
        <dbReference type="Proteomes" id="UP000015106"/>
    </source>
</evidence>
<comment type="pathway">
    <text evidence="11">Cofactor biosynthesis; tocopherol biosynthesis.</text>
</comment>
<dbReference type="EnsemblPlants" id="TuG1812G0200005892.01.T01">
    <property type="protein sequence ID" value="TuG1812G0200005892.01.T01"/>
    <property type="gene ID" value="TuG1812G0200005892.01"/>
</dbReference>
<evidence type="ECO:0000256" key="7">
    <source>
        <dbReference type="ARBA" id="ARBA00022777"/>
    </source>
</evidence>
<sequence>MMRGGDGFADIVGRRFGSLKLPFNNKKSWVRSAAMFISGFLLSTLMLLYCPWLGYINVSWDQAFGKLALVTLAATAVECIPVTEVLDDSIYVPLATMLVAFLLFGHTATFIYEQMF</sequence>
<evidence type="ECO:0000256" key="12">
    <source>
        <dbReference type="ARBA" id="ARBA00039024"/>
    </source>
</evidence>
<evidence type="ECO:0000256" key="9">
    <source>
        <dbReference type="ARBA" id="ARBA00022989"/>
    </source>
</evidence>
<accession>A0A8R7TNJ1</accession>
<evidence type="ECO:0000256" key="10">
    <source>
        <dbReference type="ARBA" id="ARBA00023136"/>
    </source>
</evidence>
<evidence type="ECO:0000256" key="8">
    <source>
        <dbReference type="ARBA" id="ARBA00022946"/>
    </source>
</evidence>
<evidence type="ECO:0000256" key="4">
    <source>
        <dbReference type="ARBA" id="ARBA00022640"/>
    </source>
</evidence>
<keyword evidence="4" id="KW-0934">Plastid</keyword>
<evidence type="ECO:0000256" key="5">
    <source>
        <dbReference type="ARBA" id="ARBA00022679"/>
    </source>
</evidence>
<dbReference type="InterPro" id="IPR039606">
    <property type="entry name" value="Phytol/farnesol_kinase"/>
</dbReference>
<dbReference type="PANTHER" id="PTHR32523:SF8">
    <property type="entry name" value="DOLICHOL KINASE"/>
    <property type="match status" value="1"/>
</dbReference>
<comment type="subcellular location">
    <subcellularLocation>
        <location evidence="1">Plastid</location>
        <location evidence="1">Chloroplast membrane</location>
        <topology evidence="1">Multi-pass membrane protein</topology>
    </subcellularLocation>
</comment>
<keyword evidence="16" id="KW-1185">Reference proteome</keyword>
<keyword evidence="7" id="KW-0418">Kinase</keyword>
<evidence type="ECO:0000313" key="15">
    <source>
        <dbReference type="EnsemblPlants" id="TuG1812G0200005892.01.T01"/>
    </source>
</evidence>
<name>A0A8R7TNJ1_TRIUA</name>
<evidence type="ECO:0000256" key="14">
    <source>
        <dbReference type="SAM" id="Phobius"/>
    </source>
</evidence>
<keyword evidence="8" id="KW-0809">Transit peptide</keyword>
<dbReference type="PANTHER" id="PTHR32523">
    <property type="entry name" value="PHYTOL KINASE 1, CHLOROPLASTIC"/>
    <property type="match status" value="1"/>
</dbReference>
<comment type="catalytic activity">
    <reaction evidence="13">
        <text>phytol + CTP = phytyl phosphate + CDP + H(+)</text>
        <dbReference type="Rhea" id="RHEA:38055"/>
        <dbReference type="ChEBI" id="CHEBI:15378"/>
        <dbReference type="ChEBI" id="CHEBI:17327"/>
        <dbReference type="ChEBI" id="CHEBI:37563"/>
        <dbReference type="ChEBI" id="CHEBI:58069"/>
        <dbReference type="ChEBI" id="CHEBI:75483"/>
        <dbReference type="EC" id="2.7.1.182"/>
    </reaction>
</comment>